<keyword evidence="2" id="KW-1185">Reference proteome</keyword>
<keyword evidence="1" id="KW-0449">Lipoprotein</keyword>
<organism evidence="1 2">
    <name type="scientific">Triplophysa tibetana</name>
    <dbReference type="NCBI Taxonomy" id="1572043"/>
    <lineage>
        <taxon>Eukaryota</taxon>
        <taxon>Metazoa</taxon>
        <taxon>Chordata</taxon>
        <taxon>Craniata</taxon>
        <taxon>Vertebrata</taxon>
        <taxon>Euteleostomi</taxon>
        <taxon>Actinopterygii</taxon>
        <taxon>Neopterygii</taxon>
        <taxon>Teleostei</taxon>
        <taxon>Ostariophysi</taxon>
        <taxon>Cypriniformes</taxon>
        <taxon>Nemacheilidae</taxon>
        <taxon>Triplophysa</taxon>
    </lineage>
</organism>
<dbReference type="Proteomes" id="UP000324632">
    <property type="component" value="Chromosome 8"/>
</dbReference>
<protein>
    <submittedName>
        <fullName evidence="1">Low density lipoprotein receptor adapter protein 1</fullName>
    </submittedName>
</protein>
<dbReference type="AlphaFoldDB" id="A0A5A9PB98"/>
<evidence type="ECO:0000313" key="1">
    <source>
        <dbReference type="EMBL" id="KAA0718299.1"/>
    </source>
</evidence>
<reference evidence="1 2" key="1">
    <citation type="journal article" date="2019" name="Mol. Ecol. Resour.">
        <title>Chromosome-level genome assembly of Triplophysa tibetana, a fish adapted to the harsh high-altitude environment of the Tibetan Plateau.</title>
        <authorList>
            <person name="Yang X."/>
            <person name="Liu H."/>
            <person name="Ma Z."/>
            <person name="Zou Y."/>
            <person name="Zou M."/>
            <person name="Mao Y."/>
            <person name="Li X."/>
            <person name="Wang H."/>
            <person name="Chen T."/>
            <person name="Wang W."/>
            <person name="Yang R."/>
        </authorList>
    </citation>
    <scope>NUCLEOTIDE SEQUENCE [LARGE SCALE GENOMIC DNA]</scope>
    <source>
        <strain evidence="1">TTIB1903HZAU</strain>
        <tissue evidence="1">Muscle</tissue>
    </source>
</reference>
<evidence type="ECO:0000313" key="2">
    <source>
        <dbReference type="Proteomes" id="UP000324632"/>
    </source>
</evidence>
<accession>A0A5A9PB98</accession>
<name>A0A5A9PB98_9TELE</name>
<gene>
    <name evidence="1" type="ORF">E1301_Tti017300</name>
</gene>
<proteinExistence type="predicted"/>
<sequence>MYSFAAILSQRTVHIIQTGYASVPFLCTREAPPTHGQRHDEGDPLNLHTRPRPARRECYYIHTGSSAKRRKITGFQKSFPAVRGSGSRDQARGRPRPEDYALFYIIDIISDYGRVEISRACDHSQSQSGETVVDLWKT</sequence>
<comment type="caution">
    <text evidence="1">The sequence shown here is derived from an EMBL/GenBank/DDBJ whole genome shotgun (WGS) entry which is preliminary data.</text>
</comment>
<keyword evidence="1" id="KW-0675">Receptor</keyword>
<dbReference type="EMBL" id="SOYY01000008">
    <property type="protein sequence ID" value="KAA0718299.1"/>
    <property type="molecule type" value="Genomic_DNA"/>
</dbReference>